<evidence type="ECO:0000313" key="2">
    <source>
        <dbReference type="Proteomes" id="UP000015525"/>
    </source>
</evidence>
<sequence length="65" mass="6901">MFDLGQPVFDLMLVADPAENIVEGASVVRHAGELAALDHAVRRAKRSVAMPAHCSAADAAIFWPS</sequence>
<reference evidence="1 2" key="1">
    <citation type="journal article" date="2013" name="Genome Announc.">
        <title>Draft Genome Sequence of Sphingobium quisquiliarum Strain P25T, a Novel Hexachlorocyclohexane (HCH)-Degrading Bacterium Isolated from an HCH Dumpsite.</title>
        <authorList>
            <person name="Kumar Singh A."/>
            <person name="Sangwan N."/>
            <person name="Sharma A."/>
            <person name="Gupta V."/>
            <person name="Khurana J.P."/>
            <person name="Lal R."/>
        </authorList>
    </citation>
    <scope>NUCLEOTIDE SEQUENCE [LARGE SCALE GENOMIC DNA]</scope>
    <source>
        <strain evidence="1 2">P25</strain>
    </source>
</reference>
<dbReference type="Proteomes" id="UP000015525">
    <property type="component" value="Unassembled WGS sequence"/>
</dbReference>
<evidence type="ECO:0000313" key="1">
    <source>
        <dbReference type="EMBL" id="EQB08109.1"/>
    </source>
</evidence>
<name>T0IEL6_9SPHN</name>
<dbReference type="PATRIC" id="fig|1329909.3.peg.1696"/>
<accession>T0IEL6</accession>
<dbReference type="AlphaFoldDB" id="T0IEL6"/>
<keyword evidence="2" id="KW-1185">Reference proteome</keyword>
<organism evidence="1 2">
    <name type="scientific">Sphingobium quisquiliarum P25</name>
    <dbReference type="NCBI Taxonomy" id="1329909"/>
    <lineage>
        <taxon>Bacteria</taxon>
        <taxon>Pseudomonadati</taxon>
        <taxon>Pseudomonadota</taxon>
        <taxon>Alphaproteobacteria</taxon>
        <taxon>Sphingomonadales</taxon>
        <taxon>Sphingomonadaceae</taxon>
        <taxon>Sphingobium</taxon>
    </lineage>
</organism>
<proteinExistence type="predicted"/>
<gene>
    <name evidence="1" type="ORF">L288_08780</name>
</gene>
<protein>
    <submittedName>
        <fullName evidence="1">Uncharacterized protein</fullName>
    </submittedName>
</protein>
<comment type="caution">
    <text evidence="1">The sequence shown here is derived from an EMBL/GenBank/DDBJ whole genome shotgun (WGS) entry which is preliminary data.</text>
</comment>
<dbReference type="EMBL" id="ATHO01000071">
    <property type="protein sequence ID" value="EQB08109.1"/>
    <property type="molecule type" value="Genomic_DNA"/>
</dbReference>